<reference evidence="1 2" key="1">
    <citation type="journal article" date="2006" name="J. Bacteriol.">
        <title>The genome sequence of Methanosphaera stadtmanae reveals why this human intestinal archaeon is restricted to methanol and H2 for methane formation and ATP synthesis.</title>
        <authorList>
            <person name="Fricke W.F."/>
            <person name="Seedorf H."/>
            <person name="Henne A."/>
            <person name="Kruer M."/>
            <person name="Liesegang H."/>
            <person name="Hedderich R."/>
            <person name="Gottschalk G."/>
            <person name="Thauer R.K."/>
        </authorList>
    </citation>
    <scope>NUCLEOTIDE SEQUENCE [LARGE SCALE GENOMIC DNA]</scope>
    <source>
        <strain evidence="2">ATCC 43021 / DSM 3091 / JCM 11832 / MCB-3</strain>
    </source>
</reference>
<accession>Q2NFV4</accession>
<dbReference type="Proteomes" id="UP000001931">
    <property type="component" value="Chromosome"/>
</dbReference>
<dbReference type="EMBL" id="CP000102">
    <property type="protein sequence ID" value="ABC57299.1"/>
    <property type="molecule type" value="Genomic_DNA"/>
</dbReference>
<dbReference type="SUPFAM" id="SSF51126">
    <property type="entry name" value="Pectin lyase-like"/>
    <property type="match status" value="2"/>
</dbReference>
<dbReference type="KEGG" id="mst:Msp_0911"/>
<dbReference type="InterPro" id="IPR011050">
    <property type="entry name" value="Pectin_lyase_fold/virulence"/>
</dbReference>
<proteinExistence type="predicted"/>
<protein>
    <submittedName>
        <fullName evidence="1">Member of asn/thr-rich large protein family</fullName>
    </submittedName>
</protein>
<evidence type="ECO:0000313" key="1">
    <source>
        <dbReference type="EMBL" id="ABC57299.1"/>
    </source>
</evidence>
<dbReference type="InterPro" id="IPR013783">
    <property type="entry name" value="Ig-like_fold"/>
</dbReference>
<dbReference type="Gene3D" id="3.30.1910.20">
    <property type="entry name" value="asparaginyl-tRNA synthetase, N-terminal domain"/>
    <property type="match status" value="1"/>
</dbReference>
<dbReference type="SMART" id="SM00710">
    <property type="entry name" value="PbH1"/>
    <property type="match status" value="12"/>
</dbReference>
<dbReference type="Gene3D" id="2.60.40.10">
    <property type="entry name" value="Immunoglobulins"/>
    <property type="match status" value="2"/>
</dbReference>
<gene>
    <name evidence="1" type="ordered locus">Msp_0911</name>
</gene>
<dbReference type="OrthoDB" id="101276at2157"/>
<organism evidence="1 2">
    <name type="scientific">Methanosphaera stadtmanae (strain ATCC 43021 / DSM 3091 / JCM 11832 / MCB-3)</name>
    <dbReference type="NCBI Taxonomy" id="339860"/>
    <lineage>
        <taxon>Archaea</taxon>
        <taxon>Methanobacteriati</taxon>
        <taxon>Methanobacteriota</taxon>
        <taxon>Methanomada group</taxon>
        <taxon>Methanobacteria</taxon>
        <taxon>Methanobacteriales</taxon>
        <taxon>Methanobacteriaceae</taxon>
        <taxon>Methanosphaera</taxon>
    </lineage>
</organism>
<dbReference type="eggNOG" id="arCOG02547">
    <property type="taxonomic scope" value="Archaea"/>
</dbReference>
<evidence type="ECO:0000313" key="2">
    <source>
        <dbReference type="Proteomes" id="UP000001931"/>
    </source>
</evidence>
<dbReference type="HOGENOM" id="CLU_235630_0_0_2"/>
<dbReference type="eggNOG" id="arCOG02487">
    <property type="taxonomic scope" value="Archaea"/>
</dbReference>
<sequence length="1965" mass="217240">MKNKILLSSILLIVLILGLSTITAADTNTTTTTSIEKQTIDTTTSQTIDNKEKIITNDNKELKSTIKDTKTEITPKKEIKTKEITTQKQKNKEEIKTTNKTLKKESEINYYVSNDKGSDTNDGSIDKPYKTINQAITQTTKDNTYNIHISTGTYTGVGNTNLTVNGDYKINFIGDGINKTIIDGEVNYTVAGASVWGDDSYFNYYNIYGGNWGMNITNGTGKIIIKNLNIQHMLSNGTNGGDSISLYPTATVDNYGNLEVDNVYFLENLAGVGAGIRNNNGSTLIVNNSIFQKNRKASSTGNFGAGIYNNGTAIVLNSQFIGNIARWGTITNDKIIDIINCTIKDGKAYNAASTYKFGSGIASNTGRADYFNIHGISGLVTNIINSTFINNQQTDIYQSEGNLYVDNCIFNKSTGIYVTGKDNATLKNEIYNSSFNDMQPSSLFGSLSVTTGTTFAIYSTINRNTTIKGNIINFTTNGYGMYLKGNTTVTNNTITKYIAITGDNNNITNNIIKTNDIYSITLNTNSKNNIIINNTIYSQVLTGNMAISSNDNNIIKDNIPVTGSYVNLTDDNYSTYFDNNGVIKTDIVENGSIITITGNITNKDLTFSNIKAFLSSKNGIYIVNGSINIINNASMIIQKININNNDNNQYGILVNTTNNLIRNNNINTNIFNSYTGIIINKNDNNIESNKININTTTNNIGIKINSSNNILTNNKINMTTTSDIINTTSTGIILNNSNKNYLDNNYIYINTNRNAIGNQLINSNKNTLQNQIYIHTSENAKGIELQDSKDNTIIIQNLAITSNNIAYGIISNGTLALHNNNNSFTKSYGTSTITSNKSIGIFLENSNNIKVSCLDITYSYIHYKIIGNYAREILTKNSNNTKIFNTLTYVSTLNNTNSDIVAIEQVNSKNTNITSIIMKKDSLYNTKGNFLKLVNTTNTYLGLAENVSNTTININDIAIIMENSNNNTIDNITITTQSDYVMNLTNSNNNKIINNYLNGNNFRGGDSTIIQTNSKNNTLSNNIPEIIILTDDNYNDYFVNQIFNINKTVETTIGSDIYNKNMIFNHAITLKNPRNYTIYNGTITINSTETSNLNNLKLNITDDRKTIINIMTGKVNINNANITQTNNEKQAQTIYVNNNSTANIINTNITLNAPEINSEDNTKVSTATYSEGSLTISKGTITVNTTKTEENGKIIALINTNVSNTDITVNAKNNATAIFVNNKKVSISSTNITMNATQNTPIYIENSESSTINRNIILTNTTIQSIFKNTTNLSITKNNIIAENQTEIPLIIIENSNKATITENYLETKDLKGQLTIDVINSTDITMNQNKPGVLITNNNYNQYFTNQTLNDNINMIEFGSDLINKNMIFNHPVIIENPNNYTIYNGTIIFTENATNSNMTGINIHNTDDRQTSLEIYSTVTIKNNIIYHENNNTPAKIIIIGNTLTNVSPYIEDNNIQGKGNNITAIEIINAQFITLYDFNIKLESDNPTTAVKFINSTRVSISSSVIIVKAKNNGIPVIDIINGIRNKVTENYIESIDSQGNNAVKKTGKSNSVSNNFPIGEEFYQTQINITIPSEIKMGKTYPIMINVTSMMDKAVNGTVIVIINGNYLKETTLTLTDGIAIYNYTPTKDGENTIQITYRDGEGKYDENTITQTVNVDKINTILKVDSVKTTPNTQTNIQITLTDEDGNPLNGTVTVIDQYNNTFAIINVIDGKGIFTKIFRGNFNQNLTFIYEETETYNAINTTINVDIHKLSTTVTIDPINAQIGDKINLKATVTDEDGNPVTEGRLVFKVNGKTIKDTNGNIIYTTVTNGIAMIENYTVPANWFKIKSVLNVVYGGTSTYEQTRTNNTIPMNITKKTATMAMTTNTTTAKPGQTIKITVKITEKDANVNEGRVLFKVNGKTMRDNEGYIIYHEVKDGLVTIDYTIPENARAQDYTFTCVYGHKLYNRNDVNSTITVVKS</sequence>
<dbReference type="GeneID" id="3856218"/>
<name>Q2NFV4_METST</name>
<keyword evidence="2" id="KW-1185">Reference proteome</keyword>
<dbReference type="RefSeq" id="WP_011406498.1">
    <property type="nucleotide sequence ID" value="NC_007681.1"/>
</dbReference>
<dbReference type="InterPro" id="IPR006626">
    <property type="entry name" value="PbH1"/>
</dbReference>